<evidence type="ECO:0000256" key="8">
    <source>
        <dbReference type="ARBA" id="ARBA00023136"/>
    </source>
</evidence>
<dbReference type="PANTHER" id="PTHR31392">
    <property type="entry name" value="ALPHA-1,3-MANNOSYLTRANSFERASE MNN1-RELATED"/>
    <property type="match status" value="1"/>
</dbReference>
<dbReference type="GO" id="GO:0006493">
    <property type="term" value="P:protein O-linked glycosylation"/>
    <property type="evidence" value="ECO:0007669"/>
    <property type="project" value="TreeGrafter"/>
</dbReference>
<evidence type="ECO:0000313" key="12">
    <source>
        <dbReference type="EMBL" id="GAQ02742.1"/>
    </source>
</evidence>
<dbReference type="EMBL" id="BCLY01000001">
    <property type="protein sequence ID" value="GAQ02742.1"/>
    <property type="molecule type" value="Genomic_DNA"/>
</dbReference>
<dbReference type="SUPFAM" id="SSF53448">
    <property type="entry name" value="Nucleotide-diphospho-sugar transferases"/>
    <property type="match status" value="1"/>
</dbReference>
<evidence type="ECO:0000256" key="3">
    <source>
        <dbReference type="ARBA" id="ARBA00022676"/>
    </source>
</evidence>
<feature type="region of interest" description="Disordered" evidence="10">
    <location>
        <begin position="191"/>
        <end position="218"/>
    </location>
</feature>
<evidence type="ECO:0000313" key="13">
    <source>
        <dbReference type="Proteomes" id="UP000051487"/>
    </source>
</evidence>
<reference evidence="12 13" key="1">
    <citation type="submission" date="2015-11" db="EMBL/GenBank/DDBJ databases">
        <title>Aspergillus lentulus strain IFM 54703T.</title>
        <authorList>
            <person name="Kusuya Y."/>
            <person name="Sakai K."/>
            <person name="Kamei K."/>
            <person name="Takahashi H."/>
            <person name="Yaguchi T."/>
        </authorList>
    </citation>
    <scope>NUCLEOTIDE SEQUENCE [LARGE SCALE GENOMIC DNA]</scope>
    <source>
        <strain evidence="12 13">IFM 54703</strain>
    </source>
</reference>
<dbReference type="InterPro" id="IPR022751">
    <property type="entry name" value="Alpha_mannosyltransferase"/>
</dbReference>
<keyword evidence="6" id="KW-0735">Signal-anchor</keyword>
<dbReference type="PANTHER" id="PTHR31392:SF1">
    <property type="entry name" value="ALPHA-1,3-MANNOSYLTRANSFERASE MNN1-RELATED"/>
    <property type="match status" value="1"/>
</dbReference>
<accession>A0AAN4PAB2</accession>
<sequence length="721" mass="81680">MTATTTRTITPTGASSERPEERIDQRKVKAERAKLGEPVDQEQAFRQKRLYQTLKAVSIPERATDLMSMSPAGHCTRATENLPQEIATYGIEVEIMSSDDIEKYAILDAKGWRPRPPLRRRRRAIAFQLLMIFIGLWICYDFVAGPVSLSSPDKASGGAIHVQTSPLTDGLDFVKDKGASIDPKLTRLEPTESELNPEDPVVVPGDLPDKQPTAQGIDYVPPPRIDLSMALDRMIAILPDEMRMQSLLRPLKATGGERLRDLGLRTRDFWALFEAWETVHLVPTDDGLYIRDDIIQYLRRHPEVAESMVRNTTDIIRSYESYRSLITRLSSLLFPWTAPHFPDHIHLHTQIHSGGRGLVFSAGDNQAPFLLASIPAIRQLGCDLPIEVMYLGDQDLSQDMREQLEGLPGVTTRDLRQMVDDNGWTLAGWAGKPFAILFSSFREAIFIDADSLFLQNPEILFEDEAYQKNGALFFKDRLMMPESKKRWLQEILPRPVSNKAMESRFWRGQSGHMQESGVVVVDKWRHFIALLLVTRMNGPDRDGDKSKHKTGVYDMVYGDKETFWLGWELIGDLDYAFHDGDAGVMGTLEKTPPVKGLPAQEELNKTNTTDQKKTTAPEMYTICAPQLLHLDRSGRPLWFNGWLLPNKFEKGKDREPSRFEAFLREPREIRDPGAWQLRAHNICCLTSEHKGEFSPDERHALDMIIESGRRAGVLGTKGIAL</sequence>
<keyword evidence="5 11" id="KW-0812">Transmembrane</keyword>
<dbReference type="AlphaFoldDB" id="A0AAN4PAB2"/>
<evidence type="ECO:0000256" key="2">
    <source>
        <dbReference type="ARBA" id="ARBA00009105"/>
    </source>
</evidence>
<dbReference type="Proteomes" id="UP000051487">
    <property type="component" value="Unassembled WGS sequence"/>
</dbReference>
<dbReference type="InterPro" id="IPR029044">
    <property type="entry name" value="Nucleotide-diphossugar_trans"/>
</dbReference>
<feature type="transmembrane region" description="Helical" evidence="11">
    <location>
        <begin position="124"/>
        <end position="143"/>
    </location>
</feature>
<gene>
    <name evidence="12" type="ORF">ALT_0063</name>
</gene>
<evidence type="ECO:0000256" key="5">
    <source>
        <dbReference type="ARBA" id="ARBA00022692"/>
    </source>
</evidence>
<keyword evidence="4" id="KW-0808">Transferase</keyword>
<dbReference type="GO" id="GO:0005794">
    <property type="term" value="C:Golgi apparatus"/>
    <property type="evidence" value="ECO:0007669"/>
    <property type="project" value="TreeGrafter"/>
</dbReference>
<comment type="subcellular location">
    <subcellularLocation>
        <location evidence="1">Membrane</location>
        <topology evidence="1">Single-pass type II membrane protein</topology>
    </subcellularLocation>
</comment>
<name>A0AAN4PAB2_ASPLE</name>
<evidence type="ECO:0000256" key="1">
    <source>
        <dbReference type="ARBA" id="ARBA00004606"/>
    </source>
</evidence>
<dbReference type="GO" id="GO:0000033">
    <property type="term" value="F:alpha-1,3-mannosyltransferase activity"/>
    <property type="evidence" value="ECO:0007669"/>
    <property type="project" value="TreeGrafter"/>
</dbReference>
<evidence type="ECO:0000256" key="4">
    <source>
        <dbReference type="ARBA" id="ARBA00022679"/>
    </source>
</evidence>
<evidence type="ECO:0000256" key="6">
    <source>
        <dbReference type="ARBA" id="ARBA00022968"/>
    </source>
</evidence>
<evidence type="ECO:0000256" key="7">
    <source>
        <dbReference type="ARBA" id="ARBA00022989"/>
    </source>
</evidence>
<comment type="similarity">
    <text evidence="2">Belongs to the MNN1/MNT family.</text>
</comment>
<dbReference type="Pfam" id="PF11051">
    <property type="entry name" value="Mannosyl_trans3"/>
    <property type="match status" value="1"/>
</dbReference>
<keyword evidence="9" id="KW-0325">Glycoprotein</keyword>
<feature type="region of interest" description="Disordered" evidence="10">
    <location>
        <begin position="1"/>
        <end position="25"/>
    </location>
</feature>
<organism evidence="12 13">
    <name type="scientific">Aspergillus lentulus</name>
    <dbReference type="NCBI Taxonomy" id="293939"/>
    <lineage>
        <taxon>Eukaryota</taxon>
        <taxon>Fungi</taxon>
        <taxon>Dikarya</taxon>
        <taxon>Ascomycota</taxon>
        <taxon>Pezizomycotina</taxon>
        <taxon>Eurotiomycetes</taxon>
        <taxon>Eurotiomycetidae</taxon>
        <taxon>Eurotiales</taxon>
        <taxon>Aspergillaceae</taxon>
        <taxon>Aspergillus</taxon>
        <taxon>Aspergillus subgen. Fumigati</taxon>
    </lineage>
</organism>
<protein>
    <submittedName>
        <fullName evidence="12">Uncharacterized protein</fullName>
    </submittedName>
</protein>
<evidence type="ECO:0000256" key="10">
    <source>
        <dbReference type="SAM" id="MobiDB-lite"/>
    </source>
</evidence>
<evidence type="ECO:0000256" key="11">
    <source>
        <dbReference type="SAM" id="Phobius"/>
    </source>
</evidence>
<evidence type="ECO:0000256" key="9">
    <source>
        <dbReference type="ARBA" id="ARBA00023180"/>
    </source>
</evidence>
<keyword evidence="3" id="KW-0328">Glycosyltransferase</keyword>
<keyword evidence="7 11" id="KW-1133">Transmembrane helix</keyword>
<keyword evidence="8 11" id="KW-0472">Membrane</keyword>
<dbReference type="GO" id="GO:0016020">
    <property type="term" value="C:membrane"/>
    <property type="evidence" value="ECO:0007669"/>
    <property type="project" value="UniProtKB-SubCell"/>
</dbReference>
<proteinExistence type="inferred from homology"/>
<comment type="caution">
    <text evidence="12">The sequence shown here is derived from an EMBL/GenBank/DDBJ whole genome shotgun (WGS) entry which is preliminary data.</text>
</comment>
<feature type="compositionally biased region" description="Low complexity" evidence="10">
    <location>
        <begin position="1"/>
        <end position="12"/>
    </location>
</feature>